<dbReference type="GO" id="GO:0005886">
    <property type="term" value="C:plasma membrane"/>
    <property type="evidence" value="ECO:0007669"/>
    <property type="project" value="TreeGrafter"/>
</dbReference>
<dbReference type="PANTHER" id="PTHR46054">
    <property type="entry name" value="MATERNAL EFFECT PROTEIN STAUFEN"/>
    <property type="match status" value="1"/>
</dbReference>
<proteinExistence type="predicted"/>
<organism evidence="4 5">
    <name type="scientific">Knipowitschia caucasica</name>
    <name type="common">Caucasian dwarf goby</name>
    <name type="synonym">Pomatoschistus caucasicus</name>
    <dbReference type="NCBI Taxonomy" id="637954"/>
    <lineage>
        <taxon>Eukaryota</taxon>
        <taxon>Metazoa</taxon>
        <taxon>Chordata</taxon>
        <taxon>Craniata</taxon>
        <taxon>Vertebrata</taxon>
        <taxon>Euteleostomi</taxon>
        <taxon>Actinopterygii</taxon>
        <taxon>Neopterygii</taxon>
        <taxon>Teleostei</taxon>
        <taxon>Neoteleostei</taxon>
        <taxon>Acanthomorphata</taxon>
        <taxon>Gobiaria</taxon>
        <taxon>Gobiiformes</taxon>
        <taxon>Gobioidei</taxon>
        <taxon>Gobiidae</taxon>
        <taxon>Gobiinae</taxon>
        <taxon>Knipowitschia</taxon>
    </lineage>
</organism>
<dbReference type="Gene3D" id="3.30.160.20">
    <property type="match status" value="1"/>
</dbReference>
<dbReference type="GO" id="GO:0043025">
    <property type="term" value="C:neuronal cell body"/>
    <property type="evidence" value="ECO:0007669"/>
    <property type="project" value="TreeGrafter"/>
</dbReference>
<keyword evidence="1" id="KW-0694">RNA-binding</keyword>
<dbReference type="AlphaFoldDB" id="A0AAV2L0K8"/>
<evidence type="ECO:0000313" key="4">
    <source>
        <dbReference type="EMBL" id="CAL1593139.1"/>
    </source>
</evidence>
<feature type="compositionally biased region" description="Polar residues" evidence="2">
    <location>
        <begin position="142"/>
        <end position="152"/>
    </location>
</feature>
<dbReference type="SUPFAM" id="SSF54768">
    <property type="entry name" value="dsRNA-binding domain-like"/>
    <property type="match status" value="1"/>
</dbReference>
<dbReference type="GO" id="GO:0003729">
    <property type="term" value="F:mRNA binding"/>
    <property type="evidence" value="ECO:0007669"/>
    <property type="project" value="TreeGrafter"/>
</dbReference>
<dbReference type="GO" id="GO:0003725">
    <property type="term" value="F:double-stranded RNA binding"/>
    <property type="evidence" value="ECO:0007669"/>
    <property type="project" value="TreeGrafter"/>
</dbReference>
<dbReference type="GO" id="GO:0007281">
    <property type="term" value="P:germ cell development"/>
    <property type="evidence" value="ECO:0007669"/>
    <property type="project" value="TreeGrafter"/>
</dbReference>
<dbReference type="InterPro" id="IPR051740">
    <property type="entry name" value="DRBM-containing_protein"/>
</dbReference>
<keyword evidence="5" id="KW-1185">Reference proteome</keyword>
<gene>
    <name evidence="4" type="ORF">KC01_LOCUS22286</name>
</gene>
<feature type="domain" description="DRBM" evidence="3">
    <location>
        <begin position="8"/>
        <end position="75"/>
    </location>
</feature>
<feature type="compositionally biased region" description="Basic and acidic residues" evidence="2">
    <location>
        <begin position="268"/>
        <end position="286"/>
    </location>
</feature>
<protein>
    <recommendedName>
        <fullName evidence="3">DRBM domain-containing protein</fullName>
    </recommendedName>
</protein>
<feature type="region of interest" description="Disordered" evidence="2">
    <location>
        <begin position="177"/>
        <end position="196"/>
    </location>
</feature>
<dbReference type="Proteomes" id="UP001497482">
    <property type="component" value="Chromosome 2"/>
</dbReference>
<evidence type="ECO:0000256" key="2">
    <source>
        <dbReference type="SAM" id="MobiDB-lite"/>
    </source>
</evidence>
<feature type="region of interest" description="Disordered" evidence="2">
    <location>
        <begin position="379"/>
        <end position="510"/>
    </location>
</feature>
<feature type="compositionally biased region" description="Basic and acidic residues" evidence="2">
    <location>
        <begin position="329"/>
        <end position="338"/>
    </location>
</feature>
<feature type="compositionally biased region" description="Basic and acidic residues" evidence="2">
    <location>
        <begin position="470"/>
        <end position="481"/>
    </location>
</feature>
<evidence type="ECO:0000256" key="1">
    <source>
        <dbReference type="PROSITE-ProRule" id="PRU00266"/>
    </source>
</evidence>
<reference evidence="4 5" key="1">
    <citation type="submission" date="2024-04" db="EMBL/GenBank/DDBJ databases">
        <authorList>
            <person name="Waldvogel A.-M."/>
            <person name="Schoenle A."/>
        </authorList>
    </citation>
    <scope>NUCLEOTIDE SEQUENCE [LARGE SCALE GENOMIC DNA]</scope>
</reference>
<dbReference type="Pfam" id="PF00035">
    <property type="entry name" value="dsrm"/>
    <property type="match status" value="1"/>
</dbReference>
<evidence type="ECO:0000313" key="5">
    <source>
        <dbReference type="Proteomes" id="UP001497482"/>
    </source>
</evidence>
<sequence>MQSTAYKNDLTQVNDLVTKLQLPIHFFDSQEPGFAGQRIFVVTLKVGTLCSVGKGHTKKEAKARAASTLLGPLKQMYLPPLQSDHQAKAKKRNTQQQVDKEEEERSQIDFIIEASPEPQSPQHHPWLDMAPTKPEVDKDDTLVSSPVEDSQDICTSPDVIIEEEWEDYLDSDTDSVLEDINNETGSDLCENPETRPEAEICEDTVVSEISSQPEELQEEHVIEADLEPESPQYHSLVDTTSTKPELDKDEGETGAEVASASPETSLMESRETDETKPEVDKEEKALSHLTSEMNTHETESVQKERNEIQEELIIEASPEPACPQKHHWRDISSPKPEEDKEEEEVPHLNLEISSDMNIHETESVQTKVDETQEELIIEVSPEPEFPQDQSLLDISSLKPEVDKDKRETGAEVASASPETSLMESRETDETKLEVDREEEERSQIDFIIEASPEPQSPQHHPWLDMAPTKPEVDKDERETRAEVVSVSPETSLMESRETDEMKPEVDKEEVCPLSEDVTAPASVDITEAGDVLTDQRRSLEMIEADVVSEEDFPCPPPILEGPSVASVLVRALVQKLVQKSYFKPEDQGENICLLLEKTEEHIHHQDVPISLKNMRAVGKAAAKDLLRECRLQGAPLRAEDEAFQKATVKHLNHRLKKFLFGPQRTGLSRLFAAVGRFFRGS</sequence>
<dbReference type="PANTHER" id="PTHR46054:SF3">
    <property type="entry name" value="MATERNAL EFFECT PROTEIN STAUFEN"/>
    <property type="match status" value="1"/>
</dbReference>
<dbReference type="GO" id="GO:0035418">
    <property type="term" value="P:protein localization to synapse"/>
    <property type="evidence" value="ECO:0007669"/>
    <property type="project" value="TreeGrafter"/>
</dbReference>
<dbReference type="GO" id="GO:0098964">
    <property type="term" value="P:anterograde dendritic transport of messenger ribonucleoprotein complex"/>
    <property type="evidence" value="ECO:0007669"/>
    <property type="project" value="TreeGrafter"/>
</dbReference>
<feature type="compositionally biased region" description="Basic and acidic residues" evidence="2">
    <location>
        <begin position="494"/>
        <end position="510"/>
    </location>
</feature>
<dbReference type="CDD" id="cd00048">
    <property type="entry name" value="DSRM_SF"/>
    <property type="match status" value="1"/>
</dbReference>
<feature type="compositionally biased region" description="Basic and acidic residues" evidence="2">
    <location>
        <begin position="294"/>
        <end position="308"/>
    </location>
</feature>
<dbReference type="EMBL" id="OZ035824">
    <property type="protein sequence ID" value="CAL1593139.1"/>
    <property type="molecule type" value="Genomic_DNA"/>
</dbReference>
<dbReference type="GO" id="GO:0008298">
    <property type="term" value="P:intracellular mRNA localization"/>
    <property type="evidence" value="ECO:0007669"/>
    <property type="project" value="TreeGrafter"/>
</dbReference>
<dbReference type="GO" id="GO:0032839">
    <property type="term" value="C:dendrite cytoplasm"/>
    <property type="evidence" value="ECO:0007669"/>
    <property type="project" value="GOC"/>
</dbReference>
<accession>A0AAV2L0K8</accession>
<dbReference type="InterPro" id="IPR014720">
    <property type="entry name" value="dsRBD_dom"/>
</dbReference>
<feature type="compositionally biased region" description="Basic and acidic residues" evidence="2">
    <location>
        <begin position="399"/>
        <end position="409"/>
    </location>
</feature>
<dbReference type="PROSITE" id="PS50137">
    <property type="entry name" value="DS_RBD"/>
    <property type="match status" value="1"/>
</dbReference>
<dbReference type="GO" id="GO:0010494">
    <property type="term" value="C:cytoplasmic stress granule"/>
    <property type="evidence" value="ECO:0007669"/>
    <property type="project" value="TreeGrafter"/>
</dbReference>
<name>A0AAV2L0K8_KNICA</name>
<feature type="region of interest" description="Disordered" evidence="2">
    <location>
        <begin position="84"/>
        <end position="152"/>
    </location>
</feature>
<feature type="compositionally biased region" description="Basic and acidic residues" evidence="2">
    <location>
        <begin position="423"/>
        <end position="443"/>
    </location>
</feature>
<evidence type="ECO:0000259" key="3">
    <source>
        <dbReference type="PROSITE" id="PS50137"/>
    </source>
</evidence>
<feature type="region of interest" description="Disordered" evidence="2">
    <location>
        <begin position="207"/>
        <end position="347"/>
    </location>
</feature>